<accession>A0ACB9IC28</accession>
<reference evidence="1 2" key="2">
    <citation type="journal article" date="2022" name="Mol. Ecol. Resour.">
        <title>The genomes of chicory, endive, great burdock and yacon provide insights into Asteraceae paleo-polyploidization history and plant inulin production.</title>
        <authorList>
            <person name="Fan W."/>
            <person name="Wang S."/>
            <person name="Wang H."/>
            <person name="Wang A."/>
            <person name="Jiang F."/>
            <person name="Liu H."/>
            <person name="Zhao H."/>
            <person name="Xu D."/>
            <person name="Zhang Y."/>
        </authorList>
    </citation>
    <scope>NUCLEOTIDE SEQUENCE [LARGE SCALE GENOMIC DNA]</scope>
    <source>
        <strain evidence="2">cv. Yunnan</strain>
        <tissue evidence="1">Leaves</tissue>
    </source>
</reference>
<proteinExistence type="predicted"/>
<organism evidence="1 2">
    <name type="scientific">Smallanthus sonchifolius</name>
    <dbReference type="NCBI Taxonomy" id="185202"/>
    <lineage>
        <taxon>Eukaryota</taxon>
        <taxon>Viridiplantae</taxon>
        <taxon>Streptophyta</taxon>
        <taxon>Embryophyta</taxon>
        <taxon>Tracheophyta</taxon>
        <taxon>Spermatophyta</taxon>
        <taxon>Magnoliopsida</taxon>
        <taxon>eudicotyledons</taxon>
        <taxon>Gunneridae</taxon>
        <taxon>Pentapetalae</taxon>
        <taxon>asterids</taxon>
        <taxon>campanulids</taxon>
        <taxon>Asterales</taxon>
        <taxon>Asteraceae</taxon>
        <taxon>Asteroideae</taxon>
        <taxon>Heliantheae alliance</taxon>
        <taxon>Millerieae</taxon>
        <taxon>Smallanthus</taxon>
    </lineage>
</organism>
<name>A0ACB9IC28_9ASTR</name>
<gene>
    <name evidence="1" type="ORF">L1987_27595</name>
</gene>
<protein>
    <submittedName>
        <fullName evidence="1">Uncharacterized protein</fullName>
    </submittedName>
</protein>
<keyword evidence="2" id="KW-1185">Reference proteome</keyword>
<dbReference type="Proteomes" id="UP001056120">
    <property type="component" value="Linkage Group LG09"/>
</dbReference>
<evidence type="ECO:0000313" key="1">
    <source>
        <dbReference type="EMBL" id="KAI3805326.1"/>
    </source>
</evidence>
<sequence length="110" mass="12434">MVEVGESYRTRARCRNILLGRERIRDQRRQLVLIERNITEDGSRNPSVIVDNVGDIVGDIAGMGYWDLFCLVICWVVTCMVCEDALLGAPFYFPIEAEPKPVLEISLSTS</sequence>
<comment type="caution">
    <text evidence="1">The sequence shown here is derived from an EMBL/GenBank/DDBJ whole genome shotgun (WGS) entry which is preliminary data.</text>
</comment>
<dbReference type="EMBL" id="CM042026">
    <property type="protein sequence ID" value="KAI3805326.1"/>
    <property type="molecule type" value="Genomic_DNA"/>
</dbReference>
<reference evidence="2" key="1">
    <citation type="journal article" date="2022" name="Mol. Ecol. Resour.">
        <title>The genomes of chicory, endive, great burdock and yacon provide insights into Asteraceae palaeo-polyploidization history and plant inulin production.</title>
        <authorList>
            <person name="Fan W."/>
            <person name="Wang S."/>
            <person name="Wang H."/>
            <person name="Wang A."/>
            <person name="Jiang F."/>
            <person name="Liu H."/>
            <person name="Zhao H."/>
            <person name="Xu D."/>
            <person name="Zhang Y."/>
        </authorList>
    </citation>
    <scope>NUCLEOTIDE SEQUENCE [LARGE SCALE GENOMIC DNA]</scope>
    <source>
        <strain evidence="2">cv. Yunnan</strain>
    </source>
</reference>
<evidence type="ECO:0000313" key="2">
    <source>
        <dbReference type="Proteomes" id="UP001056120"/>
    </source>
</evidence>